<dbReference type="SUPFAM" id="SSF56935">
    <property type="entry name" value="Porins"/>
    <property type="match status" value="1"/>
</dbReference>
<evidence type="ECO:0000256" key="8">
    <source>
        <dbReference type="ARBA" id="ARBA00023170"/>
    </source>
</evidence>
<keyword evidence="5 10" id="KW-0812">Transmembrane</keyword>
<keyword evidence="8 15" id="KW-0675">Receptor</keyword>
<dbReference type="Pfam" id="PF00593">
    <property type="entry name" value="TonB_dep_Rec_b-barrel"/>
    <property type="match status" value="1"/>
</dbReference>
<dbReference type="Gene3D" id="2.40.170.20">
    <property type="entry name" value="TonB-dependent receptor, beta-barrel domain"/>
    <property type="match status" value="1"/>
</dbReference>
<keyword evidence="7 10" id="KW-0472">Membrane</keyword>
<dbReference type="EMBL" id="SGUG01000064">
    <property type="protein sequence ID" value="MDG0865316.1"/>
    <property type="molecule type" value="Genomic_DNA"/>
</dbReference>
<dbReference type="Proteomes" id="UP001152766">
    <property type="component" value="Unassembled WGS sequence"/>
</dbReference>
<evidence type="ECO:0000256" key="1">
    <source>
        <dbReference type="ARBA" id="ARBA00004571"/>
    </source>
</evidence>
<comment type="caution">
    <text evidence="15">The sequence shown here is derived from an EMBL/GenBank/DDBJ whole genome shotgun (WGS) entry which is preliminary data.</text>
</comment>
<accession>A0A9X4R6Y5</accession>
<evidence type="ECO:0000256" key="9">
    <source>
        <dbReference type="ARBA" id="ARBA00023237"/>
    </source>
</evidence>
<keyword evidence="6 11" id="KW-0798">TonB box</keyword>
<dbReference type="InterPro" id="IPR037066">
    <property type="entry name" value="Plug_dom_sf"/>
</dbReference>
<dbReference type="InterPro" id="IPR039426">
    <property type="entry name" value="TonB-dep_rcpt-like"/>
</dbReference>
<organism evidence="15 16">
    <name type="scientific">Pelomonas aquatica</name>
    <dbReference type="NCBI Taxonomy" id="431058"/>
    <lineage>
        <taxon>Bacteria</taxon>
        <taxon>Pseudomonadati</taxon>
        <taxon>Pseudomonadota</taxon>
        <taxon>Betaproteobacteria</taxon>
        <taxon>Burkholderiales</taxon>
        <taxon>Sphaerotilaceae</taxon>
        <taxon>Roseateles</taxon>
    </lineage>
</organism>
<keyword evidence="16" id="KW-1185">Reference proteome</keyword>
<dbReference type="AlphaFoldDB" id="A0A9X4R6Y5"/>
<evidence type="ECO:0000256" key="3">
    <source>
        <dbReference type="ARBA" id="ARBA00022448"/>
    </source>
</evidence>
<dbReference type="GO" id="GO:0009279">
    <property type="term" value="C:cell outer membrane"/>
    <property type="evidence" value="ECO:0007669"/>
    <property type="project" value="UniProtKB-SubCell"/>
</dbReference>
<evidence type="ECO:0000256" key="6">
    <source>
        <dbReference type="ARBA" id="ARBA00023077"/>
    </source>
</evidence>
<evidence type="ECO:0000256" key="10">
    <source>
        <dbReference type="PROSITE-ProRule" id="PRU01360"/>
    </source>
</evidence>
<comment type="subcellular location">
    <subcellularLocation>
        <location evidence="1 10">Cell outer membrane</location>
        <topology evidence="1 10">Multi-pass membrane protein</topology>
    </subcellularLocation>
</comment>
<evidence type="ECO:0000256" key="4">
    <source>
        <dbReference type="ARBA" id="ARBA00022452"/>
    </source>
</evidence>
<keyword evidence="4 10" id="KW-1134">Transmembrane beta strand</keyword>
<evidence type="ECO:0000256" key="2">
    <source>
        <dbReference type="ARBA" id="ARBA00009810"/>
    </source>
</evidence>
<dbReference type="RefSeq" id="WP_268151962.1">
    <property type="nucleotide sequence ID" value="NZ_JAPPUW010000014.1"/>
</dbReference>
<evidence type="ECO:0000256" key="7">
    <source>
        <dbReference type="ARBA" id="ARBA00023136"/>
    </source>
</evidence>
<dbReference type="InterPro" id="IPR036942">
    <property type="entry name" value="Beta-barrel_TonB_sf"/>
</dbReference>
<comment type="similarity">
    <text evidence="2 10 11">Belongs to the TonB-dependent receptor family.</text>
</comment>
<evidence type="ECO:0000313" key="15">
    <source>
        <dbReference type="EMBL" id="MDG0865316.1"/>
    </source>
</evidence>
<dbReference type="InterPro" id="IPR000531">
    <property type="entry name" value="Beta-barrel_TonB"/>
</dbReference>
<keyword evidence="12" id="KW-0732">Signal</keyword>
<protein>
    <submittedName>
        <fullName evidence="15">TonB-dependent receptor</fullName>
    </submittedName>
</protein>
<sequence>MFHKTKVCKSLMLAFGGSIALGALPVLAQQPQDQQQTQPQTQQLMRVEVTGSSIKRIEGETALPVQVLTRKDIERTGATTVEQLLQTVTAASSSGGLTASSMSGATTGGISAVGLRGLSSLRTLVLINGRRIAPYGIGFTNDSVSVDVNSIPLNAVERVEVLKDGASAVYGSDAVAGVINFILRRDLQGGDISAQYGDSAKGGAAFKKISGAWGMGDLTTDRYNLMLVANYQKEEPLFGRQRAFADHSANVDHLNDTSSSASFPANFFTLTPGAGNPIPIVNPTAIGPDTKANPGAPACPGPWSYSDPLSGGDRAGLTCHFNPSPFVQLVPSAERISLFASGRFAFTNEIEGYVEASYNRNKQDNVIQPSPLGFAYGIPPNNPLANQYPYNQGYQTPYASTINITSSSPYYPTAYVKALTGGTTPDLTILYRDVANGLRNLKDTATAPRLTFGVKGTAAGWDFDANFLHSESKVVETDITGFPILSKILPILNSGNFNFWGTNTDAVNSQVAATNYTGDAYRVKSTLDSVQARGSRELMQLPAGALALALGVEARKEKYNFESSAPLAAGDLAGYGGSIASVNRSRNVEAAFGELSIPILKTLEADLAVRYDHYAGVGSSTTPKASLRFQPMKQLLIRGAIGRGFRAPSLADLYTPVTTGVTTPGLNDPLRCPTTGNTPIDCQTQFNITNGGTATLKPEKSTSATLGFVAEPTGNVSIAVDAFKIDLTNTINNGVPANFILSTPALATQYGYLITRNPPSGSLPGSIANIDQTNVNLGGTKLSGFDFDFKLGVPSRIGRFTMSYTGTYFMKFDTQNPDGTWTPGVDQANTVNGGTTPRLKTYLMLNLTNGPWSYTLAQNWQTGYADAPGSVQNAQYPNGKPNQTSNLETYDGMIQYAGFKDLKLTLGVRDILNRKPPYANSPASFQTGYDPQVSDPRGRFVYGVVGYSFR</sequence>
<feature type="chain" id="PRO_5040931273" evidence="12">
    <location>
        <begin position="29"/>
        <end position="950"/>
    </location>
</feature>
<proteinExistence type="inferred from homology"/>
<dbReference type="PROSITE" id="PS52016">
    <property type="entry name" value="TONB_DEPENDENT_REC_3"/>
    <property type="match status" value="1"/>
</dbReference>
<evidence type="ECO:0000313" key="16">
    <source>
        <dbReference type="Proteomes" id="UP001152766"/>
    </source>
</evidence>
<dbReference type="InterPro" id="IPR012910">
    <property type="entry name" value="Plug_dom"/>
</dbReference>
<dbReference type="PANTHER" id="PTHR47234:SF2">
    <property type="entry name" value="TONB-DEPENDENT RECEPTOR"/>
    <property type="match status" value="1"/>
</dbReference>
<feature type="domain" description="TonB-dependent receptor-like beta-barrel" evidence="13">
    <location>
        <begin position="436"/>
        <end position="909"/>
    </location>
</feature>
<evidence type="ECO:0000259" key="14">
    <source>
        <dbReference type="Pfam" id="PF07715"/>
    </source>
</evidence>
<dbReference type="Pfam" id="PF07715">
    <property type="entry name" value="Plug"/>
    <property type="match status" value="1"/>
</dbReference>
<keyword evidence="3 10" id="KW-0813">Transport</keyword>
<dbReference type="Gene3D" id="2.170.130.10">
    <property type="entry name" value="TonB-dependent receptor, plug domain"/>
    <property type="match status" value="1"/>
</dbReference>
<feature type="signal peptide" evidence="12">
    <location>
        <begin position="1"/>
        <end position="28"/>
    </location>
</feature>
<feature type="domain" description="TonB-dependent receptor plug" evidence="14">
    <location>
        <begin position="60"/>
        <end position="178"/>
    </location>
</feature>
<name>A0A9X4R6Y5_9BURK</name>
<evidence type="ECO:0000256" key="12">
    <source>
        <dbReference type="SAM" id="SignalP"/>
    </source>
</evidence>
<reference evidence="15" key="1">
    <citation type="submission" date="2019-02" db="EMBL/GenBank/DDBJ databases">
        <title>Draft genome of the type strain Pelomonas aquatica CCUG 52575T.</title>
        <authorList>
            <person name="Gomila M."/>
            <person name="Lalucat J."/>
        </authorList>
    </citation>
    <scope>NUCLEOTIDE SEQUENCE</scope>
    <source>
        <strain evidence="15">CCUG 52575</strain>
    </source>
</reference>
<dbReference type="PANTHER" id="PTHR47234">
    <property type="match status" value="1"/>
</dbReference>
<evidence type="ECO:0000259" key="13">
    <source>
        <dbReference type="Pfam" id="PF00593"/>
    </source>
</evidence>
<gene>
    <name evidence="15" type="ORF">EXJ73_22910</name>
</gene>
<evidence type="ECO:0000256" key="5">
    <source>
        <dbReference type="ARBA" id="ARBA00022692"/>
    </source>
</evidence>
<keyword evidence="9 10" id="KW-0998">Cell outer membrane</keyword>
<evidence type="ECO:0000256" key="11">
    <source>
        <dbReference type="RuleBase" id="RU003357"/>
    </source>
</evidence>